<dbReference type="PATRIC" id="fig|186479.3.peg.4377"/>
<evidence type="ECO:0000313" key="2">
    <source>
        <dbReference type="EMBL" id="KPV53581.1"/>
    </source>
</evidence>
<keyword evidence="3" id="KW-1185">Reference proteome</keyword>
<dbReference type="InterPro" id="IPR043714">
    <property type="entry name" value="DUF5655"/>
</dbReference>
<protein>
    <recommendedName>
        <fullName evidence="1">DUF5655 domain-containing protein</fullName>
    </recommendedName>
</protein>
<evidence type="ECO:0000259" key="1">
    <source>
        <dbReference type="Pfam" id="PF18899"/>
    </source>
</evidence>
<accession>A0A0N8PST0</accession>
<dbReference type="InterPro" id="IPR025629">
    <property type="entry name" value="DUF4287"/>
</dbReference>
<dbReference type="Pfam" id="PF14117">
    <property type="entry name" value="DUF4287"/>
    <property type="match status" value="1"/>
</dbReference>
<feature type="domain" description="DUF5655" evidence="1">
    <location>
        <begin position="84"/>
        <end position="187"/>
    </location>
</feature>
<comment type="caution">
    <text evidence="2">The sequence shown here is derived from an EMBL/GenBank/DDBJ whole genome shotgun (WGS) entry which is preliminary data.</text>
</comment>
<dbReference type="Proteomes" id="UP000050509">
    <property type="component" value="Unassembled WGS sequence"/>
</dbReference>
<dbReference type="AlphaFoldDB" id="A0A0N8PST0"/>
<name>A0A0N8PST0_9CHLR</name>
<dbReference type="Pfam" id="PF18899">
    <property type="entry name" value="DUF5655"/>
    <property type="match status" value="1"/>
</dbReference>
<proteinExistence type="predicted"/>
<dbReference type="EMBL" id="LJCR01000225">
    <property type="protein sequence ID" value="KPV53581.1"/>
    <property type="molecule type" value="Genomic_DNA"/>
</dbReference>
<sequence>MSDVDKALASQMTNIQAKTGKSLDELYAVIQQSAFTTHGTIRSFLKETLGLGHGDANTLTTFYLKSAVSPNPPPPIPDGDVLASIYHGSKAALRPLHDALMSAINDFGPFEVAPKKAYVSLRRKKQFAMIGPSTQTRVEVGLNMKDVAPTARLIALPAGGMCQYKVNISELAEVDAELLAWIRFAYDRAG</sequence>
<gene>
    <name evidence="2" type="ORF">SE17_08835</name>
</gene>
<organism evidence="2 3">
    <name type="scientific">Kouleothrix aurantiaca</name>
    <dbReference type="NCBI Taxonomy" id="186479"/>
    <lineage>
        <taxon>Bacteria</taxon>
        <taxon>Bacillati</taxon>
        <taxon>Chloroflexota</taxon>
        <taxon>Chloroflexia</taxon>
        <taxon>Chloroflexales</taxon>
        <taxon>Roseiflexineae</taxon>
        <taxon>Roseiflexaceae</taxon>
        <taxon>Kouleothrix</taxon>
    </lineage>
</organism>
<evidence type="ECO:0000313" key="3">
    <source>
        <dbReference type="Proteomes" id="UP000050509"/>
    </source>
</evidence>
<reference evidence="2 3" key="1">
    <citation type="submission" date="2015-09" db="EMBL/GenBank/DDBJ databases">
        <title>Draft genome sequence of Kouleothrix aurantiaca JCM 19913.</title>
        <authorList>
            <person name="Hemp J."/>
        </authorList>
    </citation>
    <scope>NUCLEOTIDE SEQUENCE [LARGE SCALE GENOMIC DNA]</scope>
    <source>
        <strain evidence="2 3">COM-B</strain>
    </source>
</reference>